<dbReference type="PROSITE" id="PS51257">
    <property type="entry name" value="PROKAR_LIPOPROTEIN"/>
    <property type="match status" value="1"/>
</dbReference>
<evidence type="ECO:0000313" key="2">
    <source>
        <dbReference type="Proteomes" id="UP000806522"/>
    </source>
</evidence>
<proteinExistence type="predicted"/>
<name>A0A9D5S8W8_XYLRU</name>
<dbReference type="Pfam" id="PF13620">
    <property type="entry name" value="CarboxypepD_reg"/>
    <property type="match status" value="1"/>
</dbReference>
<organism evidence="1 2">
    <name type="scientific">Xylanibacter ruminicola</name>
    <name type="common">Prevotella ruminicola</name>
    <dbReference type="NCBI Taxonomy" id="839"/>
    <lineage>
        <taxon>Bacteria</taxon>
        <taxon>Pseudomonadati</taxon>
        <taxon>Bacteroidota</taxon>
        <taxon>Bacteroidia</taxon>
        <taxon>Bacteroidales</taxon>
        <taxon>Prevotellaceae</taxon>
        <taxon>Xylanibacter</taxon>
    </lineage>
</organism>
<keyword evidence="1" id="KW-0121">Carboxypeptidase</keyword>
<evidence type="ECO:0000313" key="1">
    <source>
        <dbReference type="EMBL" id="MBE6270196.1"/>
    </source>
</evidence>
<dbReference type="GO" id="GO:0030246">
    <property type="term" value="F:carbohydrate binding"/>
    <property type="evidence" value="ECO:0007669"/>
    <property type="project" value="InterPro"/>
</dbReference>
<dbReference type="EMBL" id="SUYC01000004">
    <property type="protein sequence ID" value="MBE6270196.1"/>
    <property type="molecule type" value="Genomic_DNA"/>
</dbReference>
<dbReference type="GO" id="GO:0004180">
    <property type="term" value="F:carboxypeptidase activity"/>
    <property type="evidence" value="ECO:0007669"/>
    <property type="project" value="UniProtKB-KW"/>
</dbReference>
<protein>
    <submittedName>
        <fullName evidence="1">Carboxypeptidase regulatory-like domain-containing protein</fullName>
    </submittedName>
</protein>
<keyword evidence="1" id="KW-0645">Protease</keyword>
<dbReference type="SUPFAM" id="SSF51735">
    <property type="entry name" value="NAD(P)-binding Rossmann-fold domains"/>
    <property type="match status" value="1"/>
</dbReference>
<dbReference type="InterPro" id="IPR013784">
    <property type="entry name" value="Carb-bd-like_fold"/>
</dbReference>
<dbReference type="Gene3D" id="2.60.40.1120">
    <property type="entry name" value="Carboxypeptidase-like, regulatory domain"/>
    <property type="match status" value="1"/>
</dbReference>
<keyword evidence="1" id="KW-0378">Hydrolase</keyword>
<dbReference type="Proteomes" id="UP000806522">
    <property type="component" value="Unassembled WGS sequence"/>
</dbReference>
<reference evidence="1" key="1">
    <citation type="submission" date="2019-04" db="EMBL/GenBank/DDBJ databases">
        <title>Evolution of Biomass-Degrading Anaerobic Consortia Revealed by Metagenomics.</title>
        <authorList>
            <person name="Peng X."/>
        </authorList>
    </citation>
    <scope>NUCLEOTIDE SEQUENCE</scope>
    <source>
        <strain evidence="1">SIG140</strain>
    </source>
</reference>
<comment type="caution">
    <text evidence="1">The sequence shown here is derived from an EMBL/GenBank/DDBJ whole genome shotgun (WGS) entry which is preliminary data.</text>
</comment>
<dbReference type="InterPro" id="IPR036291">
    <property type="entry name" value="NAD(P)-bd_dom_sf"/>
</dbReference>
<sequence length="266" mass="30507">MKTVLVTGANKGIGFGIAKHLKKLFLWMLLTAGCMTGMAQQRVKISGHVTDFDGKPVSHCAVMLMDKHFHAVDSASTDSAGYYCIANVKPGRYMALTAVRWDEYVRFSKLPEQERRLEFWAWNIMADKDLTINPRYHRLELYGTTAFCPTGTNALMVYTRPMSATEAMKYDEKLYRDNNNGVIDYSVKLEDFKVQAFVDGQEVKILSIQNMTEQYGNQKMGAFLMMLDYKVRNDDTDIHQIRITAENTKHHEKGENLCYYQSADFK</sequence>
<dbReference type="SUPFAM" id="SSF49452">
    <property type="entry name" value="Starch-binding domain-like"/>
    <property type="match status" value="1"/>
</dbReference>
<dbReference type="AlphaFoldDB" id="A0A9D5S8W8"/>
<accession>A0A9D5S8W8</accession>
<gene>
    <name evidence="1" type="ORF">E7101_04525</name>
</gene>